<proteinExistence type="predicted"/>
<feature type="DNA-binding region" description="HMG box" evidence="2">
    <location>
        <begin position="156"/>
        <end position="226"/>
    </location>
</feature>
<dbReference type="EMBL" id="VJMH01005403">
    <property type="protein sequence ID" value="KAF0696400.1"/>
    <property type="molecule type" value="Genomic_DNA"/>
</dbReference>
<evidence type="ECO:0000259" key="4">
    <source>
        <dbReference type="PROSITE" id="PS50118"/>
    </source>
</evidence>
<dbReference type="Gene3D" id="1.10.30.10">
    <property type="entry name" value="High mobility group box domain"/>
    <property type="match status" value="6"/>
</dbReference>
<protein>
    <submittedName>
        <fullName evidence="6">Aste57867_12818 protein</fullName>
    </submittedName>
</protein>
<reference evidence="5" key="2">
    <citation type="submission" date="2019-06" db="EMBL/GenBank/DDBJ databases">
        <title>Genomics analysis of Aphanomyces spp. identifies a new class of oomycete effector associated with host adaptation.</title>
        <authorList>
            <person name="Gaulin E."/>
        </authorList>
    </citation>
    <scope>NUCLEOTIDE SEQUENCE</scope>
    <source>
        <strain evidence="5">CBS 578.67</strain>
    </source>
</reference>
<evidence type="ECO:0000313" key="7">
    <source>
        <dbReference type="Proteomes" id="UP000332933"/>
    </source>
</evidence>
<dbReference type="SUPFAM" id="SSF47095">
    <property type="entry name" value="HMG-box"/>
    <property type="match status" value="6"/>
</dbReference>
<feature type="domain" description="HMG box" evidence="4">
    <location>
        <begin position="156"/>
        <end position="226"/>
    </location>
</feature>
<feature type="compositionally biased region" description="Basic and acidic residues" evidence="3">
    <location>
        <begin position="467"/>
        <end position="476"/>
    </location>
</feature>
<feature type="domain" description="HMG box" evidence="4">
    <location>
        <begin position="395"/>
        <end position="459"/>
    </location>
</feature>
<dbReference type="InterPro" id="IPR009071">
    <property type="entry name" value="HMG_box_dom"/>
</dbReference>
<evidence type="ECO:0000256" key="3">
    <source>
        <dbReference type="SAM" id="MobiDB-lite"/>
    </source>
</evidence>
<feature type="region of interest" description="Disordered" evidence="3">
    <location>
        <begin position="529"/>
        <end position="564"/>
    </location>
</feature>
<gene>
    <name evidence="6" type="primary">Aste57867_12818</name>
    <name evidence="5" type="ORF">As57867_012770</name>
    <name evidence="6" type="ORF">ASTE57867_12818</name>
</gene>
<feature type="DNA-binding region" description="HMG box" evidence="2">
    <location>
        <begin position="320"/>
        <end position="384"/>
    </location>
</feature>
<feature type="region of interest" description="Disordered" evidence="3">
    <location>
        <begin position="105"/>
        <end position="153"/>
    </location>
</feature>
<evidence type="ECO:0000256" key="1">
    <source>
        <dbReference type="ARBA" id="ARBA00023125"/>
    </source>
</evidence>
<keyword evidence="7" id="KW-1185">Reference proteome</keyword>
<evidence type="ECO:0000313" key="6">
    <source>
        <dbReference type="EMBL" id="VFT89665.1"/>
    </source>
</evidence>
<feature type="region of interest" description="Disordered" evidence="3">
    <location>
        <begin position="451"/>
        <end position="478"/>
    </location>
</feature>
<evidence type="ECO:0000256" key="2">
    <source>
        <dbReference type="PROSITE-ProRule" id="PRU00267"/>
    </source>
</evidence>
<feature type="domain" description="HMG box" evidence="4">
    <location>
        <begin position="13"/>
        <end position="81"/>
    </location>
</feature>
<dbReference type="CDD" id="cd00084">
    <property type="entry name" value="HMG-box_SF"/>
    <property type="match status" value="4"/>
</dbReference>
<dbReference type="InterPro" id="IPR050342">
    <property type="entry name" value="HMGB"/>
</dbReference>
<feature type="DNA-binding region" description="HMG box" evidence="2">
    <location>
        <begin position="13"/>
        <end position="81"/>
    </location>
</feature>
<feature type="DNA-binding region" description="HMG box" evidence="2">
    <location>
        <begin position="231"/>
        <end position="286"/>
    </location>
</feature>
<name>A0A485KXY8_9STRA</name>
<reference evidence="6 7" key="1">
    <citation type="submission" date="2019-03" db="EMBL/GenBank/DDBJ databases">
        <authorList>
            <person name="Gaulin E."/>
            <person name="Dumas B."/>
        </authorList>
    </citation>
    <scope>NUCLEOTIDE SEQUENCE [LARGE SCALE GENOMIC DNA]</scope>
    <source>
        <strain evidence="6">CBS 568.67</strain>
    </source>
</reference>
<feature type="DNA-binding region" description="HMG box" evidence="2">
    <location>
        <begin position="395"/>
        <end position="459"/>
    </location>
</feature>
<evidence type="ECO:0000313" key="5">
    <source>
        <dbReference type="EMBL" id="KAF0696400.1"/>
    </source>
</evidence>
<organism evidence="6 7">
    <name type="scientific">Aphanomyces stellatus</name>
    <dbReference type="NCBI Taxonomy" id="120398"/>
    <lineage>
        <taxon>Eukaryota</taxon>
        <taxon>Sar</taxon>
        <taxon>Stramenopiles</taxon>
        <taxon>Oomycota</taxon>
        <taxon>Saprolegniomycetes</taxon>
        <taxon>Saprolegniales</taxon>
        <taxon>Verrucalvaceae</taxon>
        <taxon>Aphanomyces</taxon>
    </lineage>
</organism>
<feature type="domain" description="HMG box" evidence="4">
    <location>
        <begin position="231"/>
        <end position="286"/>
    </location>
</feature>
<feature type="domain" description="HMG box" evidence="4">
    <location>
        <begin position="320"/>
        <end position="384"/>
    </location>
</feature>
<dbReference type="SMART" id="SM00398">
    <property type="entry name" value="HMG"/>
    <property type="match status" value="6"/>
</dbReference>
<dbReference type="PROSITE" id="PS50118">
    <property type="entry name" value="HMG_BOX_2"/>
    <property type="match status" value="5"/>
</dbReference>
<dbReference type="GO" id="GO:0005634">
    <property type="term" value="C:nucleus"/>
    <property type="evidence" value="ECO:0007669"/>
    <property type="project" value="UniProtKB-UniRule"/>
</dbReference>
<dbReference type="PANTHER" id="PTHR48112">
    <property type="entry name" value="HIGH MOBILITY GROUP PROTEIN DSP1"/>
    <property type="match status" value="1"/>
</dbReference>
<dbReference type="EMBL" id="CAADRA010005424">
    <property type="protein sequence ID" value="VFT89665.1"/>
    <property type="molecule type" value="Genomic_DNA"/>
</dbReference>
<dbReference type="GO" id="GO:0006357">
    <property type="term" value="P:regulation of transcription by RNA polymerase II"/>
    <property type="evidence" value="ECO:0007669"/>
    <property type="project" value="TreeGrafter"/>
</dbReference>
<sequence>MAGRTAPSPSPNVARWRNAYLHFSDKKRADLTRAHPTWDNAALSRELGRLWKSLPPDERNVWTTIAAYDRARFMAETHMENSVAAASSSTSSAVETPSDLDMQHAFSMLSPHPDPPPSSSAPMSEEHLTSFSLSNLDERPPASKKRKRVASSTPSASNLQAAYFFFLRTKRDQVLSANPAMVAPTDLGKYIGRMWQALSNDEKKPWIELAATKDAARTSTTTTTIKDPLAPKGPKSAFQFLVDSRRAQHASDYNVLTKASAHAWRHMTDDDKAPWMKLAAQDRLRWVASCLAQPHVFDSYAAEMKAYKPPTYVPRTPPPPGKPQTAYTYFFREKRAGLAGVGFAELTHRLSREWKGMSDVDKRPWVMLATNDRLYYEETKQPKMPRTPTPQQPKPKYPKTAFVLFQIASRASMADVPYNQYMRDIAARWKAMSDDEKLPWRARAKEDAEKYTKDVAQRTKAVPTSDLAKKEDERKRVPSRAEGFSWFVQGRKQSLLAKSPDLTHNELVREASKQWKRLTASERQAWKDMHTTTTAAPSQLDTSEDAAGGGGDDEPHHHDPPSLELMEGFWDETEHADVTTGDDDDDVTPHMFYEDELSQAHQLSLPSMMDDMQHDHVEDDML</sequence>
<keyword evidence="2" id="KW-0539">Nucleus</keyword>
<dbReference type="OrthoDB" id="1919336at2759"/>
<dbReference type="AlphaFoldDB" id="A0A485KXY8"/>
<feature type="compositionally biased region" description="Polar residues" evidence="3">
    <location>
        <begin position="531"/>
        <end position="541"/>
    </location>
</feature>
<dbReference type="Proteomes" id="UP000332933">
    <property type="component" value="Unassembled WGS sequence"/>
</dbReference>
<dbReference type="GO" id="GO:0003677">
    <property type="term" value="F:DNA binding"/>
    <property type="evidence" value="ECO:0007669"/>
    <property type="project" value="UniProtKB-UniRule"/>
</dbReference>
<dbReference type="Pfam" id="PF00505">
    <property type="entry name" value="HMG_box"/>
    <property type="match status" value="4"/>
</dbReference>
<dbReference type="InterPro" id="IPR036910">
    <property type="entry name" value="HMG_box_dom_sf"/>
</dbReference>
<dbReference type="PANTHER" id="PTHR48112:SF22">
    <property type="entry name" value="MITOCHONDRIAL TRANSCRIPTION FACTOR A, ISOFORM B"/>
    <property type="match status" value="1"/>
</dbReference>
<keyword evidence="1 2" id="KW-0238">DNA-binding</keyword>
<accession>A0A485KXY8</accession>